<name>A0A0A9EFD9_ARUDO</name>
<organism evidence="1">
    <name type="scientific">Arundo donax</name>
    <name type="common">Giant reed</name>
    <name type="synonym">Donax arundinaceus</name>
    <dbReference type="NCBI Taxonomy" id="35708"/>
    <lineage>
        <taxon>Eukaryota</taxon>
        <taxon>Viridiplantae</taxon>
        <taxon>Streptophyta</taxon>
        <taxon>Embryophyta</taxon>
        <taxon>Tracheophyta</taxon>
        <taxon>Spermatophyta</taxon>
        <taxon>Magnoliopsida</taxon>
        <taxon>Liliopsida</taxon>
        <taxon>Poales</taxon>
        <taxon>Poaceae</taxon>
        <taxon>PACMAD clade</taxon>
        <taxon>Arundinoideae</taxon>
        <taxon>Arundineae</taxon>
        <taxon>Arundo</taxon>
    </lineage>
</organism>
<dbReference type="AlphaFoldDB" id="A0A0A9EFD9"/>
<reference evidence="1" key="2">
    <citation type="journal article" date="2015" name="Data Brief">
        <title>Shoot transcriptome of the giant reed, Arundo donax.</title>
        <authorList>
            <person name="Barrero R.A."/>
            <person name="Guerrero F.D."/>
            <person name="Moolhuijzen P."/>
            <person name="Goolsby J.A."/>
            <person name="Tidwell J."/>
            <person name="Bellgard S.E."/>
            <person name="Bellgard M.I."/>
        </authorList>
    </citation>
    <scope>NUCLEOTIDE SEQUENCE</scope>
    <source>
        <tissue evidence="1">Shoot tissue taken approximately 20 cm above the soil surface</tissue>
    </source>
</reference>
<accession>A0A0A9EFD9</accession>
<protein>
    <submittedName>
        <fullName evidence="1">Uncharacterized protein</fullName>
    </submittedName>
</protein>
<proteinExistence type="predicted"/>
<sequence>MNYTMKLIEPAECCNQQFLVLTRNICSRGHPWPTY</sequence>
<dbReference type="EMBL" id="GBRH01203143">
    <property type="protein sequence ID" value="JAD94752.1"/>
    <property type="molecule type" value="Transcribed_RNA"/>
</dbReference>
<reference evidence="1" key="1">
    <citation type="submission" date="2014-09" db="EMBL/GenBank/DDBJ databases">
        <authorList>
            <person name="Magalhaes I.L.F."/>
            <person name="Oliveira U."/>
            <person name="Santos F.R."/>
            <person name="Vidigal T.H.D.A."/>
            <person name="Brescovit A.D."/>
            <person name="Santos A.J."/>
        </authorList>
    </citation>
    <scope>NUCLEOTIDE SEQUENCE</scope>
    <source>
        <tissue evidence="1">Shoot tissue taken approximately 20 cm above the soil surface</tissue>
    </source>
</reference>
<evidence type="ECO:0000313" key="1">
    <source>
        <dbReference type="EMBL" id="JAD94752.1"/>
    </source>
</evidence>